<name>A0A2N3WBY5_9PSEU</name>
<reference evidence="2 3" key="1">
    <citation type="submission" date="2017-12" db="EMBL/GenBank/DDBJ databases">
        <title>Sequencing the genomes of 1000 Actinobacteria strains.</title>
        <authorList>
            <person name="Klenk H.-P."/>
        </authorList>
    </citation>
    <scope>NUCLEOTIDE SEQUENCE [LARGE SCALE GENOMIC DNA]</scope>
    <source>
        <strain evidence="2 3">DSM 45165</strain>
    </source>
</reference>
<keyword evidence="3" id="KW-1185">Reference proteome</keyword>
<protein>
    <submittedName>
        <fullName evidence="2">Uncharacterized protein</fullName>
    </submittedName>
</protein>
<organism evidence="2 3">
    <name type="scientific">Amycolatopsis echigonensis</name>
    <dbReference type="NCBI Taxonomy" id="2576905"/>
    <lineage>
        <taxon>Bacteria</taxon>
        <taxon>Bacillati</taxon>
        <taxon>Actinomycetota</taxon>
        <taxon>Actinomycetes</taxon>
        <taxon>Pseudonocardiales</taxon>
        <taxon>Pseudonocardiaceae</taxon>
        <taxon>Amycolatopsis</taxon>
    </lineage>
</organism>
<dbReference type="RefSeq" id="WP_101435451.1">
    <property type="nucleotide sequence ID" value="NZ_PJMY01000003.1"/>
</dbReference>
<evidence type="ECO:0000313" key="3">
    <source>
        <dbReference type="Proteomes" id="UP000233750"/>
    </source>
</evidence>
<proteinExistence type="predicted"/>
<dbReference type="InterPro" id="IPR049709">
    <property type="entry name" value="IniB-like_N"/>
</dbReference>
<dbReference type="Proteomes" id="UP000233750">
    <property type="component" value="Unassembled WGS sequence"/>
</dbReference>
<sequence>MDSVQTLHDFTLTLLQDPSALAAFGQDPQAALAAAGLGDISAADVNEVAPLVLDYVPVDHLASLGHLPHAGNLTTALGEGPQGAIEQLQALTASLGASGGSASASGEAAGGAEASAGGPALPGLGELPAVPGVGELPGLGELPGAGAVPGIGDLPVVSDVAGTSPLPAAGELPGLGELPAAPGLGELPAVPGLGELPGAGHLPGLGELPGAGALPGVGSLPGVGDVASAIPALPSAGELPSVPGLPAAPGLGEVQNAAASVTALAQNPTSALALGNDLASGLDSNAVAQASGQAATAAEGAVSQVQHAGGELAAASPVNVGDLPVANSGAQFANHAAEAGGGIAGHVSDAVGTATDNVGSLSNTLSANGLNHAVNGVTQQAHSLMSHGDSERSDAVNETHTGTDAGVGMVHDTVSSVSDLGHQGLGLDLHAGAESPHGGGELHISL</sequence>
<evidence type="ECO:0000256" key="1">
    <source>
        <dbReference type="SAM" id="MobiDB-lite"/>
    </source>
</evidence>
<dbReference type="NCBIfam" id="NF038175">
    <property type="entry name" value="IniB_NTERM"/>
    <property type="match status" value="1"/>
</dbReference>
<dbReference type="EMBL" id="PJMY01000003">
    <property type="protein sequence ID" value="PKV91390.1"/>
    <property type="molecule type" value="Genomic_DNA"/>
</dbReference>
<evidence type="ECO:0000313" key="2">
    <source>
        <dbReference type="EMBL" id="PKV91390.1"/>
    </source>
</evidence>
<dbReference type="OrthoDB" id="3403955at2"/>
<dbReference type="AlphaFoldDB" id="A0A2N3WBY5"/>
<gene>
    <name evidence="2" type="ORF">ATK30_2159</name>
</gene>
<comment type="caution">
    <text evidence="2">The sequence shown here is derived from an EMBL/GenBank/DDBJ whole genome shotgun (WGS) entry which is preliminary data.</text>
</comment>
<feature type="region of interest" description="Disordered" evidence="1">
    <location>
        <begin position="385"/>
        <end position="405"/>
    </location>
</feature>
<feature type="compositionally biased region" description="Basic and acidic residues" evidence="1">
    <location>
        <begin position="388"/>
        <end position="397"/>
    </location>
</feature>
<accession>A0A2N3WBY5</accession>